<reference evidence="2 3" key="1">
    <citation type="submission" date="2018-01" db="EMBL/GenBank/DDBJ databases">
        <title>The draft genome of an aniline degradation strain ANB-1.</title>
        <authorList>
            <person name="Zhang L."/>
            <person name="Jiang J."/>
        </authorList>
    </citation>
    <scope>NUCLEOTIDE SEQUENCE [LARGE SCALE GENOMIC DNA]</scope>
    <source>
        <strain evidence="2 3">ANB-1</strain>
    </source>
</reference>
<dbReference type="CDD" id="cd04184">
    <property type="entry name" value="GT2_RfbC_Mx_like"/>
    <property type="match status" value="1"/>
</dbReference>
<dbReference type="AlphaFoldDB" id="A0A2N8K9J8"/>
<dbReference type="Proteomes" id="UP000235994">
    <property type="component" value="Unassembled WGS sequence"/>
</dbReference>
<dbReference type="InterPro" id="IPR001173">
    <property type="entry name" value="Glyco_trans_2-like"/>
</dbReference>
<evidence type="ECO:0000313" key="3">
    <source>
        <dbReference type="Proteomes" id="UP000235994"/>
    </source>
</evidence>
<dbReference type="Gene3D" id="3.90.550.10">
    <property type="entry name" value="Spore Coat Polysaccharide Biosynthesis Protein SpsA, Chain A"/>
    <property type="match status" value="1"/>
</dbReference>
<name>A0A2N8K9J8_9BURK</name>
<gene>
    <name evidence="2" type="ORF">C1I89_30930</name>
</gene>
<dbReference type="Pfam" id="PF13469">
    <property type="entry name" value="Sulfotransfer_3"/>
    <property type="match status" value="1"/>
</dbReference>
<sequence>MFPMNASKEVSMSFMNQPIVVVLGMHRSGTSTVTRALQAVGVSLGGRLMPAVPGNNDKGFFEDLDIVNFNERLLSAVGHAWHSIRLLKSSDVDRLCEQGYLKEAIQLLRKKSQPGQIFGFKDPRTAKLLPFWLRVFQVGGFEARYVIAVRHPLSVADSLAKRDGLAPERSYLLWITHVLTSLRETSEDSRILVDYDAFVAEPQKTIGRLAGFLKTTVDTTDQAAFLRDFLSEDLRHSFYLPQDVWSDSAAVELAKEIYTAISDVARNVEADKNFDRLSQLDRWESKFSRIQPLVGLVDLLSSGVAERDGQIAILGQAVSERDGQIASLSQAVSERDGQIASLSQAVSERDGQIASLSQAVSERDGQIASLSQAVSERDGQIASLSQAVSERDGQIASLSQAVSERDGQIASLSQAVSERDGQIASLSQAVSERDGQIASLSQAVSERDGQIASLSQAVSERDGQIASLSQAVSERDGQIASLSQAVSERDGQIASLSQAVTDRDVQITSLRQAVTDREGQISRYHQTVTELRNSTSWRLSVPIRCVGAVVRSTAKSGHNLMFTWQVLRHFLRTESVPSLVSRTLKAWRQNGLRGILERIHMRKHMLSAVATSNSVPRDVALTFNREVLTRDHQGIYALEAVAGSYTYITPQKPADLEARLAALTSRPCFSIVVPVFNTAPDLLEAMISSVRAQWYPNWELILVDDASPNEVTKAALAVIDHPQVKLKLLDKNQGIAGATNVGLYAAQGEFIVFMDHDDELTPDCLYELALCIDREQPDFVYSDEDKLDEKGNYVQPHFKPDWSPDTMMSTMFTCHVSCVRRNLLEKVGGLRSQYDGCQDWDFVLRVSEHTSRISHVAKVLYHWRIIPASIASDIGAKPYVLEASRRVRVDALERRGQAGSVEPVAQMPGGLTP</sequence>
<organism evidence="2 3">
    <name type="scientific">Achromobacter pulmonis</name>
    <dbReference type="NCBI Taxonomy" id="1389932"/>
    <lineage>
        <taxon>Bacteria</taxon>
        <taxon>Pseudomonadati</taxon>
        <taxon>Pseudomonadota</taxon>
        <taxon>Betaproteobacteria</taxon>
        <taxon>Burkholderiales</taxon>
        <taxon>Alcaligenaceae</taxon>
        <taxon>Achromobacter</taxon>
    </lineage>
</organism>
<dbReference type="Gene3D" id="3.40.50.300">
    <property type="entry name" value="P-loop containing nucleotide triphosphate hydrolases"/>
    <property type="match status" value="1"/>
</dbReference>
<evidence type="ECO:0000313" key="2">
    <source>
        <dbReference type="EMBL" id="PND30134.1"/>
    </source>
</evidence>
<evidence type="ECO:0000259" key="1">
    <source>
        <dbReference type="Pfam" id="PF00535"/>
    </source>
</evidence>
<dbReference type="PANTHER" id="PTHR22916:SF3">
    <property type="entry name" value="UDP-GLCNAC:BETAGAL BETA-1,3-N-ACETYLGLUCOSAMINYLTRANSFERASE-LIKE PROTEIN 1"/>
    <property type="match status" value="1"/>
</dbReference>
<dbReference type="SUPFAM" id="SSF90257">
    <property type="entry name" value="Myosin rod fragments"/>
    <property type="match status" value="2"/>
</dbReference>
<dbReference type="SUPFAM" id="SSF52540">
    <property type="entry name" value="P-loop containing nucleoside triphosphate hydrolases"/>
    <property type="match status" value="1"/>
</dbReference>
<dbReference type="PANTHER" id="PTHR22916">
    <property type="entry name" value="GLYCOSYLTRANSFERASE"/>
    <property type="match status" value="1"/>
</dbReference>
<dbReference type="Gene3D" id="1.10.287.1490">
    <property type="match status" value="2"/>
</dbReference>
<dbReference type="InterPro" id="IPR027417">
    <property type="entry name" value="P-loop_NTPase"/>
</dbReference>
<dbReference type="InterPro" id="IPR029044">
    <property type="entry name" value="Nucleotide-diphossugar_trans"/>
</dbReference>
<dbReference type="GO" id="GO:0016758">
    <property type="term" value="F:hexosyltransferase activity"/>
    <property type="evidence" value="ECO:0007669"/>
    <property type="project" value="UniProtKB-ARBA"/>
</dbReference>
<proteinExistence type="predicted"/>
<dbReference type="RefSeq" id="WP_102776087.1">
    <property type="nucleotide sequence ID" value="NZ_POQS01000011.1"/>
</dbReference>
<feature type="domain" description="Glycosyltransferase 2-like" evidence="1">
    <location>
        <begin position="670"/>
        <end position="783"/>
    </location>
</feature>
<comment type="caution">
    <text evidence="2">The sequence shown here is derived from an EMBL/GenBank/DDBJ whole genome shotgun (WGS) entry which is preliminary data.</text>
</comment>
<accession>A0A2N8K9J8</accession>
<keyword evidence="2" id="KW-0808">Transferase</keyword>
<protein>
    <submittedName>
        <fullName evidence="2">Family 2 glycosyl transferase</fullName>
    </submittedName>
</protein>
<dbReference type="SUPFAM" id="SSF53448">
    <property type="entry name" value="Nucleotide-diphospho-sugar transferases"/>
    <property type="match status" value="1"/>
</dbReference>
<dbReference type="Pfam" id="PF00535">
    <property type="entry name" value="Glycos_transf_2"/>
    <property type="match status" value="1"/>
</dbReference>
<dbReference type="EMBL" id="POQS01000011">
    <property type="protein sequence ID" value="PND30134.1"/>
    <property type="molecule type" value="Genomic_DNA"/>
</dbReference>
<keyword evidence="3" id="KW-1185">Reference proteome</keyword>